<dbReference type="HAMAP" id="MF_01006">
    <property type="entry name" value="Undec_diphosphatase"/>
    <property type="match status" value="1"/>
</dbReference>
<comment type="catalytic activity">
    <reaction evidence="13 14">
        <text>di-trans,octa-cis-undecaprenyl diphosphate + H2O = di-trans,octa-cis-undecaprenyl phosphate + phosphate + H(+)</text>
        <dbReference type="Rhea" id="RHEA:28094"/>
        <dbReference type="ChEBI" id="CHEBI:15377"/>
        <dbReference type="ChEBI" id="CHEBI:15378"/>
        <dbReference type="ChEBI" id="CHEBI:43474"/>
        <dbReference type="ChEBI" id="CHEBI:58405"/>
        <dbReference type="ChEBI" id="CHEBI:60392"/>
        <dbReference type="EC" id="3.6.1.27"/>
    </reaction>
</comment>
<proteinExistence type="inferred from homology"/>
<dbReference type="Pfam" id="PF02673">
    <property type="entry name" value="BacA"/>
    <property type="match status" value="1"/>
</dbReference>
<protein>
    <recommendedName>
        <fullName evidence="4 14">Undecaprenyl-diphosphatase</fullName>
        <ecNumber evidence="3 14">3.6.1.27</ecNumber>
    </recommendedName>
    <alternativeName>
        <fullName evidence="12 14">Bacitracin resistance protein</fullName>
    </alternativeName>
    <alternativeName>
        <fullName evidence="11 14">Undecaprenyl pyrophosphate phosphatase</fullName>
    </alternativeName>
</protein>
<accession>A0AAE4Z9B2</accession>
<keyword evidence="14" id="KW-0961">Cell wall biogenesis/degradation</keyword>
<reference evidence="15 16" key="1">
    <citation type="submission" date="2020-01" db="EMBL/GenBank/DDBJ databases">
        <title>Genomes assembled from Gulf of Kutch pelagic sediment metagenomes.</title>
        <authorList>
            <person name="Chandrashekar M."/>
            <person name="Mahajan M.S."/>
            <person name="Dave K.J."/>
            <person name="Vatsa P."/>
            <person name="Nathani N.M."/>
        </authorList>
    </citation>
    <scope>NUCLEOTIDE SEQUENCE [LARGE SCALE GENOMIC DNA]</scope>
    <source>
        <strain evidence="15">KS3-K002</strain>
    </source>
</reference>
<evidence type="ECO:0000256" key="13">
    <source>
        <dbReference type="ARBA" id="ARBA00047594"/>
    </source>
</evidence>
<comment type="similarity">
    <text evidence="2 14">Belongs to the UppP family.</text>
</comment>
<keyword evidence="9 14" id="KW-0472">Membrane</keyword>
<sequence length="263" mass="27584">MTTLEAILLGVVQGLTEFFPVSSSGHLVLAEALIGVNPPGVSFEVLVHFATVVSVLVVYRRRLLTLAIGAVRRDPAALRYIGLLAVATVPAAAVGTTLADAVARTFDRPMLVALNLLVTGVVVYATRWLVRRGASLDPGWLGAIVVGLAQAAALLPGLSRSGFTVAAALWHRTGREAAAEFSFLLSIPAIIGASIFQFPHLAADGAAAAPQMAAAAVAAFLAGLLAIVLFVRWLRAGRFHRIAYYCWAVGGTYIVYVLLTGAR</sequence>
<dbReference type="GO" id="GO:0046677">
    <property type="term" value="P:response to antibiotic"/>
    <property type="evidence" value="ECO:0007669"/>
    <property type="project" value="UniProtKB-UniRule"/>
</dbReference>
<evidence type="ECO:0000256" key="10">
    <source>
        <dbReference type="ARBA" id="ARBA00023251"/>
    </source>
</evidence>
<evidence type="ECO:0000256" key="9">
    <source>
        <dbReference type="ARBA" id="ARBA00023136"/>
    </source>
</evidence>
<feature type="transmembrane region" description="Helical" evidence="14">
    <location>
        <begin position="208"/>
        <end position="230"/>
    </location>
</feature>
<keyword evidence="7 14" id="KW-0378">Hydrolase</keyword>
<keyword evidence="6 14" id="KW-0812">Transmembrane</keyword>
<feature type="transmembrane region" description="Helical" evidence="14">
    <location>
        <begin position="178"/>
        <end position="196"/>
    </location>
</feature>
<evidence type="ECO:0000256" key="11">
    <source>
        <dbReference type="ARBA" id="ARBA00032707"/>
    </source>
</evidence>
<evidence type="ECO:0000256" key="12">
    <source>
        <dbReference type="ARBA" id="ARBA00032932"/>
    </source>
</evidence>
<gene>
    <name evidence="14" type="primary">uppP</name>
    <name evidence="15" type="ORF">GWO12_13115</name>
</gene>
<evidence type="ECO:0000256" key="5">
    <source>
        <dbReference type="ARBA" id="ARBA00022475"/>
    </source>
</evidence>
<evidence type="ECO:0000256" key="3">
    <source>
        <dbReference type="ARBA" id="ARBA00012374"/>
    </source>
</evidence>
<comment type="function">
    <text evidence="14">Catalyzes the dephosphorylation of undecaprenyl diphosphate (UPP). Confers resistance to bacitracin.</text>
</comment>
<keyword evidence="8 14" id="KW-1133">Transmembrane helix</keyword>
<dbReference type="EC" id="3.6.1.27" evidence="3 14"/>
<comment type="caution">
    <text evidence="15">The sequence shown here is derived from an EMBL/GenBank/DDBJ whole genome shotgun (WGS) entry which is preliminary data.</text>
</comment>
<keyword evidence="14" id="KW-0133">Cell shape</keyword>
<dbReference type="PANTHER" id="PTHR30622:SF2">
    <property type="entry name" value="UNDECAPRENYL-DIPHOSPHATASE"/>
    <property type="match status" value="1"/>
</dbReference>
<evidence type="ECO:0000313" key="15">
    <source>
        <dbReference type="EMBL" id="NIR76028.1"/>
    </source>
</evidence>
<evidence type="ECO:0000256" key="4">
    <source>
        <dbReference type="ARBA" id="ARBA00021581"/>
    </source>
</evidence>
<dbReference type="GO" id="GO:0005886">
    <property type="term" value="C:plasma membrane"/>
    <property type="evidence" value="ECO:0007669"/>
    <property type="project" value="UniProtKB-SubCell"/>
</dbReference>
<feature type="transmembrane region" description="Helical" evidence="14">
    <location>
        <begin position="139"/>
        <end position="158"/>
    </location>
</feature>
<dbReference type="EMBL" id="JAACAK010000112">
    <property type="protein sequence ID" value="NIR76028.1"/>
    <property type="molecule type" value="Genomic_DNA"/>
</dbReference>
<organism evidence="15 16">
    <name type="scientific">Candidatus Kutchimonas denitrificans</name>
    <dbReference type="NCBI Taxonomy" id="3056748"/>
    <lineage>
        <taxon>Bacteria</taxon>
        <taxon>Pseudomonadati</taxon>
        <taxon>Gemmatimonadota</taxon>
        <taxon>Gemmatimonadia</taxon>
        <taxon>Candidatus Palauibacterales</taxon>
        <taxon>Candidatus Palauibacteraceae</taxon>
        <taxon>Candidatus Kutchimonas</taxon>
    </lineage>
</organism>
<evidence type="ECO:0000256" key="8">
    <source>
        <dbReference type="ARBA" id="ARBA00022989"/>
    </source>
</evidence>
<evidence type="ECO:0000256" key="1">
    <source>
        <dbReference type="ARBA" id="ARBA00004651"/>
    </source>
</evidence>
<keyword evidence="14" id="KW-0573">Peptidoglycan synthesis</keyword>
<dbReference type="GO" id="GO:0009252">
    <property type="term" value="P:peptidoglycan biosynthetic process"/>
    <property type="evidence" value="ECO:0007669"/>
    <property type="project" value="UniProtKB-KW"/>
</dbReference>
<dbReference type="GO" id="GO:0071555">
    <property type="term" value="P:cell wall organization"/>
    <property type="evidence" value="ECO:0007669"/>
    <property type="project" value="UniProtKB-KW"/>
</dbReference>
<feature type="transmembrane region" description="Helical" evidence="14">
    <location>
        <begin position="242"/>
        <end position="259"/>
    </location>
</feature>
<dbReference type="GO" id="GO:0050380">
    <property type="term" value="F:undecaprenyl-diphosphatase activity"/>
    <property type="evidence" value="ECO:0007669"/>
    <property type="project" value="UniProtKB-UniRule"/>
</dbReference>
<dbReference type="Proteomes" id="UP000702544">
    <property type="component" value="Unassembled WGS sequence"/>
</dbReference>
<evidence type="ECO:0000256" key="7">
    <source>
        <dbReference type="ARBA" id="ARBA00022801"/>
    </source>
</evidence>
<name>A0AAE4Z9B2_9BACT</name>
<dbReference type="GO" id="GO:0008360">
    <property type="term" value="P:regulation of cell shape"/>
    <property type="evidence" value="ECO:0007669"/>
    <property type="project" value="UniProtKB-KW"/>
</dbReference>
<dbReference type="InterPro" id="IPR003824">
    <property type="entry name" value="UppP"/>
</dbReference>
<evidence type="ECO:0000313" key="16">
    <source>
        <dbReference type="Proteomes" id="UP000702544"/>
    </source>
</evidence>
<evidence type="ECO:0000256" key="14">
    <source>
        <dbReference type="HAMAP-Rule" id="MF_01006"/>
    </source>
</evidence>
<dbReference type="PANTHER" id="PTHR30622">
    <property type="entry name" value="UNDECAPRENYL-DIPHOSPHATASE"/>
    <property type="match status" value="1"/>
</dbReference>
<dbReference type="AlphaFoldDB" id="A0AAE4Z9B2"/>
<feature type="transmembrane region" description="Helical" evidence="14">
    <location>
        <begin position="80"/>
        <end position="99"/>
    </location>
</feature>
<feature type="transmembrane region" description="Helical" evidence="14">
    <location>
        <begin position="111"/>
        <end position="130"/>
    </location>
</feature>
<comment type="miscellaneous">
    <text evidence="14">Bacitracin is thought to be involved in the inhibition of peptidoglycan synthesis by sequestering undecaprenyl diphosphate, thereby reducing the pool of lipid carrier available.</text>
</comment>
<comment type="subcellular location">
    <subcellularLocation>
        <location evidence="1 14">Cell membrane</location>
        <topology evidence="1 14">Multi-pass membrane protein</topology>
    </subcellularLocation>
</comment>
<keyword evidence="10 14" id="KW-0046">Antibiotic resistance</keyword>
<evidence type="ECO:0000256" key="6">
    <source>
        <dbReference type="ARBA" id="ARBA00022692"/>
    </source>
</evidence>
<evidence type="ECO:0000256" key="2">
    <source>
        <dbReference type="ARBA" id="ARBA00010621"/>
    </source>
</evidence>
<keyword evidence="5 14" id="KW-1003">Cell membrane</keyword>